<dbReference type="PANTHER" id="PTHR22911">
    <property type="entry name" value="ACYL-MALONYL CONDENSING ENZYME-RELATED"/>
    <property type="match status" value="1"/>
</dbReference>
<dbReference type="Proteomes" id="UP000038083">
    <property type="component" value="Unassembled WGS sequence"/>
</dbReference>
<dbReference type="PANTHER" id="PTHR22911:SF79">
    <property type="entry name" value="MOBA-LIKE NTP TRANSFERASE DOMAIN-CONTAINING PROTEIN"/>
    <property type="match status" value="1"/>
</dbReference>
<dbReference type="InterPro" id="IPR037185">
    <property type="entry name" value="EmrE-like"/>
</dbReference>
<feature type="transmembrane region" description="Helical" evidence="1">
    <location>
        <begin position="172"/>
        <end position="190"/>
    </location>
</feature>
<evidence type="ECO:0000313" key="4">
    <source>
        <dbReference type="Proteomes" id="UP000038083"/>
    </source>
</evidence>
<dbReference type="GO" id="GO:0016020">
    <property type="term" value="C:membrane"/>
    <property type="evidence" value="ECO:0007669"/>
    <property type="project" value="InterPro"/>
</dbReference>
<organism evidence="3 4">
    <name type="scientific">Capnocytophaga cynodegmi</name>
    <dbReference type="NCBI Taxonomy" id="28189"/>
    <lineage>
        <taxon>Bacteria</taxon>
        <taxon>Pseudomonadati</taxon>
        <taxon>Bacteroidota</taxon>
        <taxon>Flavobacteriia</taxon>
        <taxon>Flavobacteriales</taxon>
        <taxon>Flavobacteriaceae</taxon>
        <taxon>Capnocytophaga</taxon>
    </lineage>
</organism>
<proteinExistence type="predicted"/>
<keyword evidence="1" id="KW-0472">Membrane</keyword>
<dbReference type="OrthoDB" id="9150437at2"/>
<feature type="domain" description="EamA" evidence="2">
    <location>
        <begin position="10"/>
        <end position="133"/>
    </location>
</feature>
<feature type="transmembrane region" description="Helical" evidence="1">
    <location>
        <begin position="143"/>
        <end position="160"/>
    </location>
</feature>
<feature type="transmembrane region" description="Helical" evidence="1">
    <location>
        <begin position="233"/>
        <end position="254"/>
    </location>
</feature>
<feature type="transmembrane region" description="Helical" evidence="1">
    <location>
        <begin position="62"/>
        <end position="83"/>
    </location>
</feature>
<feature type="transmembrane region" description="Helical" evidence="1">
    <location>
        <begin position="205"/>
        <end position="221"/>
    </location>
</feature>
<sequence>MSAQLRLHFIVFLWGFTAVLGKLISLDANHLVWYRMGLTSVFLIAFITFFQKESIFVQRDLAVKLVGVGSLMAIHWLLFFHSIKISNVSITLACISTATLFVAFIEPLVFRRRIDWTEILMGVVITACMLLIFKTEIRYKEGIIYGILCAFFGALFSVFNGRLHGQTSSGNIITYEIFGGFLILTLYFLFTDDLVGVGTISLNDFWWTLLLASVFTAYPMFESIRLMRYISPFTLVLAVNLEPVYGIFFAYLIFGESEHMSVVFYLASAVMLLAIVLNGVIKARKRNNEKLFH</sequence>
<feature type="domain" description="EamA" evidence="2">
    <location>
        <begin position="142"/>
        <end position="277"/>
    </location>
</feature>
<evidence type="ECO:0000259" key="2">
    <source>
        <dbReference type="Pfam" id="PF00892"/>
    </source>
</evidence>
<feature type="transmembrane region" description="Helical" evidence="1">
    <location>
        <begin position="7"/>
        <end position="26"/>
    </location>
</feature>
<gene>
    <name evidence="3" type="ORF">CCYN74_10021</name>
</gene>
<dbReference type="EMBL" id="CDOG01000001">
    <property type="protein sequence ID" value="CEN33477.1"/>
    <property type="molecule type" value="Genomic_DNA"/>
</dbReference>
<evidence type="ECO:0000256" key="1">
    <source>
        <dbReference type="SAM" id="Phobius"/>
    </source>
</evidence>
<feature type="transmembrane region" description="Helical" evidence="1">
    <location>
        <begin position="89"/>
        <end position="110"/>
    </location>
</feature>
<keyword evidence="1" id="KW-1133">Transmembrane helix</keyword>
<dbReference type="SUPFAM" id="SSF103481">
    <property type="entry name" value="Multidrug resistance efflux transporter EmrE"/>
    <property type="match status" value="1"/>
</dbReference>
<dbReference type="Pfam" id="PF00892">
    <property type="entry name" value="EamA"/>
    <property type="match status" value="2"/>
</dbReference>
<reference evidence="3 4" key="1">
    <citation type="submission" date="2015-01" db="EMBL/GenBank/DDBJ databases">
        <authorList>
            <person name="MANFREDI Pablo"/>
        </authorList>
    </citation>
    <scope>NUCLEOTIDE SEQUENCE [LARGE SCALE GENOMIC DNA]</scope>
    <source>
        <strain evidence="3 4">Ccy74</strain>
    </source>
</reference>
<feature type="transmembrane region" description="Helical" evidence="1">
    <location>
        <begin position="260"/>
        <end position="281"/>
    </location>
</feature>
<keyword evidence="1" id="KW-0812">Transmembrane</keyword>
<protein>
    <submittedName>
        <fullName evidence="3">Predicted permease</fullName>
    </submittedName>
</protein>
<evidence type="ECO:0000313" key="3">
    <source>
        <dbReference type="EMBL" id="CEN33477.1"/>
    </source>
</evidence>
<dbReference type="RefSeq" id="WP_018279333.1">
    <property type="nucleotide sequence ID" value="NZ_CDOF01000068.1"/>
</dbReference>
<feature type="transmembrane region" description="Helical" evidence="1">
    <location>
        <begin position="119"/>
        <end position="137"/>
    </location>
</feature>
<accession>A0A0B7HTC1</accession>
<dbReference type="InterPro" id="IPR000620">
    <property type="entry name" value="EamA_dom"/>
</dbReference>
<name>A0A0B7HTC1_9FLAO</name>
<feature type="transmembrane region" description="Helical" evidence="1">
    <location>
        <begin position="32"/>
        <end position="50"/>
    </location>
</feature>
<dbReference type="AlphaFoldDB" id="A0A0B7HTC1"/>